<dbReference type="Proteomes" id="UP000007089">
    <property type="component" value="Chromosome"/>
</dbReference>
<dbReference type="InterPro" id="IPR004803">
    <property type="entry name" value="TGT"/>
</dbReference>
<dbReference type="EMBL" id="CP001359">
    <property type="protein sequence ID" value="ACL65857.1"/>
    <property type="molecule type" value="Genomic_DNA"/>
</dbReference>
<dbReference type="PANTHER" id="PTHR46499">
    <property type="entry name" value="QUEUINE TRNA-RIBOSYLTRANSFERASE"/>
    <property type="match status" value="1"/>
</dbReference>
<comment type="cofactor">
    <cofactor evidence="4">
        <name>Zn(2+)</name>
        <dbReference type="ChEBI" id="CHEBI:29105"/>
    </cofactor>
    <text evidence="4">Binds 1 zinc ion per subunit.</text>
</comment>
<feature type="region of interest" description="RNA binding" evidence="4">
    <location>
        <begin position="247"/>
        <end position="253"/>
    </location>
</feature>
<feature type="region of interest" description="Disordered" evidence="5">
    <location>
        <begin position="648"/>
        <end position="679"/>
    </location>
</feature>
<feature type="active site" description="Nucleophile" evidence="4">
    <location>
        <position position="266"/>
    </location>
</feature>
<dbReference type="HAMAP" id="MF_00168">
    <property type="entry name" value="Q_tRNA_Tgt"/>
    <property type="match status" value="1"/>
</dbReference>
<feature type="region of interest" description="Disordered" evidence="5">
    <location>
        <begin position="1"/>
        <end position="27"/>
    </location>
</feature>
<feature type="compositionally biased region" description="Basic and acidic residues" evidence="5">
    <location>
        <begin position="366"/>
        <end position="376"/>
    </location>
</feature>
<keyword evidence="4" id="KW-0671">Queuosine biosynthesis</keyword>
<feature type="domain" description="tRNA-guanine(15) transglycosylase-like" evidence="6">
    <location>
        <begin position="14"/>
        <end position="366"/>
    </location>
</feature>
<keyword evidence="4" id="KW-0479">Metal-binding</keyword>
<feature type="compositionally biased region" description="Pro residues" evidence="5">
    <location>
        <begin position="386"/>
        <end position="398"/>
    </location>
</feature>
<evidence type="ECO:0000256" key="3">
    <source>
        <dbReference type="ARBA" id="ARBA00022694"/>
    </source>
</evidence>
<proteinExistence type="inferred from homology"/>
<keyword evidence="1 4" id="KW-0328">Glycosyltransferase</keyword>
<keyword evidence="4" id="KW-0862">Zinc</keyword>
<feature type="compositionally biased region" description="Basic and acidic residues" evidence="5">
    <location>
        <begin position="8"/>
        <end position="27"/>
    </location>
</feature>
<dbReference type="InterPro" id="IPR036511">
    <property type="entry name" value="TGT-like_sf"/>
</dbReference>
<feature type="binding site" evidence="4">
    <location>
        <position position="306"/>
    </location>
    <ligand>
        <name>Zn(2+)</name>
        <dbReference type="ChEBI" id="CHEBI:29105"/>
    </ligand>
</feature>
<dbReference type="AlphaFoldDB" id="B8JCB7"/>
<feature type="active site" description="Proton acceptor" evidence="4">
    <location>
        <position position="93"/>
    </location>
</feature>
<gene>
    <name evidence="4" type="primary">tgt</name>
    <name evidence="8" type="ordered locus">A2cp1_2519</name>
</gene>
<dbReference type="SUPFAM" id="SSF53335">
    <property type="entry name" value="S-adenosyl-L-methionine-dependent methyltransferases"/>
    <property type="match status" value="1"/>
</dbReference>
<dbReference type="Gene3D" id="3.40.50.150">
    <property type="entry name" value="Vaccinia Virus protein VP39"/>
    <property type="match status" value="1"/>
</dbReference>
<dbReference type="HOGENOM" id="CLU_023023_1_0_7"/>
<feature type="region of interest" description="Disordered" evidence="5">
    <location>
        <begin position="366"/>
        <end position="400"/>
    </location>
</feature>
<dbReference type="InterPro" id="IPR029063">
    <property type="entry name" value="SAM-dependent_MTases_sf"/>
</dbReference>
<dbReference type="RefSeq" id="WP_012633651.1">
    <property type="nucleotide sequence ID" value="NC_011891.1"/>
</dbReference>
<keyword evidence="3 4" id="KW-0819">tRNA processing</keyword>
<dbReference type="GO" id="GO:0016645">
    <property type="term" value="F:oxidoreductase activity, acting on the CH-NH group of donors"/>
    <property type="evidence" value="ECO:0007669"/>
    <property type="project" value="InterPro"/>
</dbReference>
<dbReference type="UniPathway" id="UPA00392"/>
<dbReference type="KEGG" id="acp:A2cp1_2519"/>
<comment type="pathway">
    <text evidence="4">tRNA modification; tRNA-queuosine biosynthesis.</text>
</comment>
<comment type="similarity">
    <text evidence="4">Belongs to the queuine tRNA-ribosyltransferase family.</text>
</comment>
<dbReference type="GO" id="GO:0005829">
    <property type="term" value="C:cytosol"/>
    <property type="evidence" value="ECO:0007669"/>
    <property type="project" value="TreeGrafter"/>
</dbReference>
<dbReference type="Pfam" id="PF05430">
    <property type="entry name" value="Methyltransf_30"/>
    <property type="match status" value="1"/>
</dbReference>
<dbReference type="Pfam" id="PF01702">
    <property type="entry name" value="TGT"/>
    <property type="match status" value="1"/>
</dbReference>
<feature type="binding site" evidence="4">
    <location>
        <position position="189"/>
    </location>
    <ligand>
        <name>substrate</name>
    </ligand>
</feature>
<feature type="binding site" evidence="4">
    <location>
        <begin position="93"/>
        <end position="97"/>
    </location>
    <ligand>
        <name>substrate</name>
    </ligand>
</feature>
<dbReference type="GO" id="GO:0046872">
    <property type="term" value="F:metal ion binding"/>
    <property type="evidence" value="ECO:0007669"/>
    <property type="project" value="UniProtKB-KW"/>
</dbReference>
<feature type="binding site" evidence="4">
    <location>
        <position position="216"/>
    </location>
    <ligand>
        <name>substrate</name>
    </ligand>
</feature>
<evidence type="ECO:0000259" key="6">
    <source>
        <dbReference type="Pfam" id="PF01702"/>
    </source>
</evidence>
<dbReference type="Gene3D" id="3.20.20.105">
    <property type="entry name" value="Queuine tRNA-ribosyltransferase-like"/>
    <property type="match status" value="1"/>
</dbReference>
<comment type="caution">
    <text evidence="4">Lacks conserved residue(s) required for the propagation of feature annotation.</text>
</comment>
<dbReference type="GO" id="GO:0008479">
    <property type="term" value="F:tRNA-guanosine(34) queuine transglycosylase activity"/>
    <property type="evidence" value="ECO:0007669"/>
    <property type="project" value="UniProtKB-UniRule"/>
</dbReference>
<dbReference type="NCBIfam" id="TIGR00430">
    <property type="entry name" value="Q_tRNA_tgt"/>
    <property type="match status" value="1"/>
</dbReference>
<evidence type="ECO:0000313" key="9">
    <source>
        <dbReference type="Proteomes" id="UP000007089"/>
    </source>
</evidence>
<reference evidence="8" key="1">
    <citation type="submission" date="2009-01" db="EMBL/GenBank/DDBJ databases">
        <title>Complete sequence of Anaeromyxobacter dehalogenans 2CP-1.</title>
        <authorList>
            <consortium name="US DOE Joint Genome Institute"/>
            <person name="Lucas S."/>
            <person name="Copeland A."/>
            <person name="Lapidus A."/>
            <person name="Glavina del Rio T."/>
            <person name="Dalin E."/>
            <person name="Tice H."/>
            <person name="Bruce D."/>
            <person name="Goodwin L."/>
            <person name="Pitluck S."/>
            <person name="Saunders E."/>
            <person name="Brettin T."/>
            <person name="Detter J.C."/>
            <person name="Han C."/>
            <person name="Larimer F."/>
            <person name="Land M."/>
            <person name="Hauser L."/>
            <person name="Kyrpides N."/>
            <person name="Ovchinnikova G."/>
            <person name="Beliaev A.S."/>
            <person name="Richardson P."/>
        </authorList>
    </citation>
    <scope>NUCLEOTIDE SEQUENCE</scope>
    <source>
        <strain evidence="8">2CP-1</strain>
    </source>
</reference>
<evidence type="ECO:0000256" key="2">
    <source>
        <dbReference type="ARBA" id="ARBA00022679"/>
    </source>
</evidence>
<comment type="subunit">
    <text evidence="4">Homodimer. Within each dimer, one monomer is responsible for RNA recognition and catalysis, while the other monomer binds to the replacement base PreQ1.</text>
</comment>
<organism evidence="8 9">
    <name type="scientific">Anaeromyxobacter dehalogenans (strain ATCC BAA-258 / DSM 21875 / 2CP-1)</name>
    <dbReference type="NCBI Taxonomy" id="455488"/>
    <lineage>
        <taxon>Bacteria</taxon>
        <taxon>Pseudomonadati</taxon>
        <taxon>Myxococcota</taxon>
        <taxon>Myxococcia</taxon>
        <taxon>Myxococcales</taxon>
        <taxon>Cystobacterineae</taxon>
        <taxon>Anaeromyxobacteraceae</taxon>
        <taxon>Anaeromyxobacter</taxon>
    </lineage>
</organism>
<evidence type="ECO:0000313" key="8">
    <source>
        <dbReference type="EMBL" id="ACL65857.1"/>
    </source>
</evidence>
<sequence>MPFRFHPGPRDAETRARRGTLETPHGRVETPAFMPVGTRASVTGLTPADVREAGAEVILGNTYHLLLRPGPEAFRALGGIHRFMRWDGPILTDSGGFQIFSLSHDRVITEAGARFRSYVDGRPQLLTPESSIAMQTAIGSDVMMVLDVCLPSTAEAAEIRAAMERTHRWALRSLAARTNPEQALFAIVQGGLDPALRAASAGFLTQHPFDGFAIGGLAVGDTRAERGEVVARAAELLPLDRPRYLMGVGTPPDLLEAIGHGVDMFDCILPTTLAWQGTAFTSTGRVRLTRTEHRLSELPLDAACGCDTCRGWSRAYLHHLFKCREPLGPRLVSVHNLRHYLDLMRGARAAIEAGRYGAYQRERLEALDRHEHDRSARPPGRRRLPEPPPPTPAAPPAEAPRDGARFHLVVTSQGAPAVRDSESGEVMHPVIGPAVEAERLYVAQSRLRERLAEPGPPLVLLDVGLGAGSNALAAIRAAGAVPPGGRGLEIVSFERDLGALGLATSDEGAARLGLGPEDLDAARALLRDGAWGSARVRWRIVLGDLLETLPRQDLRAEVIFWDPFSPRANPGLWTLGAFAAAWARSGPRCALYTYSTATATRSALLLAGFHVGVGDPSGPKEQTTAAATDPALLARPLDARWLARLERSSAPFPPDAPPDALARVRAHPQFSARREEEVA</sequence>
<feature type="binding site" evidence="4">
    <location>
        <position position="335"/>
    </location>
    <ligand>
        <name>Zn(2+)</name>
        <dbReference type="ChEBI" id="CHEBI:29105"/>
    </ligand>
</feature>
<feature type="binding site" evidence="4">
    <location>
        <position position="304"/>
    </location>
    <ligand>
        <name>Zn(2+)</name>
        <dbReference type="ChEBI" id="CHEBI:29105"/>
    </ligand>
</feature>
<accession>B8JCB7</accession>
<protein>
    <recommendedName>
        <fullName evidence="4">Queuine tRNA-ribosyltransferase</fullName>
        <ecNumber evidence="4">2.4.2.29</ecNumber>
    </recommendedName>
    <alternativeName>
        <fullName evidence="4">Guanine insertion enzyme</fullName>
    </alternativeName>
    <alternativeName>
        <fullName evidence="4">tRNA-guanine transglycosylase</fullName>
    </alternativeName>
</protein>
<dbReference type="PANTHER" id="PTHR46499:SF1">
    <property type="entry name" value="QUEUINE TRNA-RIBOSYLTRANSFERASE"/>
    <property type="match status" value="1"/>
</dbReference>
<feature type="domain" description="MnmC-like methyltransferase" evidence="7">
    <location>
        <begin position="534"/>
        <end position="627"/>
    </location>
</feature>
<dbReference type="NCBIfam" id="TIGR00449">
    <property type="entry name" value="tgt_general"/>
    <property type="match status" value="1"/>
</dbReference>
<dbReference type="InterPro" id="IPR008471">
    <property type="entry name" value="MnmC-like_methylTransf"/>
</dbReference>
<evidence type="ECO:0000259" key="7">
    <source>
        <dbReference type="Pfam" id="PF05430"/>
    </source>
</evidence>
<feature type="binding site" evidence="4">
    <location>
        <position position="147"/>
    </location>
    <ligand>
        <name>substrate</name>
    </ligand>
</feature>
<keyword evidence="2 4" id="KW-0808">Transferase</keyword>
<evidence type="ECO:0000256" key="4">
    <source>
        <dbReference type="HAMAP-Rule" id="MF_00168"/>
    </source>
</evidence>
<dbReference type="SUPFAM" id="SSF51713">
    <property type="entry name" value="tRNA-guanine transglycosylase"/>
    <property type="match status" value="1"/>
</dbReference>
<feature type="binding site" evidence="4">
    <location>
        <position position="309"/>
    </location>
    <ligand>
        <name>Zn(2+)</name>
        <dbReference type="ChEBI" id="CHEBI:29105"/>
    </ligand>
</feature>
<dbReference type="InterPro" id="IPR002616">
    <property type="entry name" value="tRNA_ribo_trans-like"/>
</dbReference>
<dbReference type="InterPro" id="IPR050076">
    <property type="entry name" value="ArchSynthase1/Queuine_TRR"/>
</dbReference>
<dbReference type="GO" id="GO:0008616">
    <property type="term" value="P:tRNA queuosine(34) biosynthetic process"/>
    <property type="evidence" value="ECO:0007669"/>
    <property type="project" value="UniProtKB-UniRule"/>
</dbReference>
<comment type="catalytic activity">
    <reaction evidence="4">
        <text>7-aminomethyl-7-carbaguanine + guanosine(34) in tRNA = 7-aminomethyl-7-carbaguanosine(34) in tRNA + guanine</text>
        <dbReference type="Rhea" id="RHEA:24104"/>
        <dbReference type="Rhea" id="RHEA-COMP:10341"/>
        <dbReference type="Rhea" id="RHEA-COMP:10342"/>
        <dbReference type="ChEBI" id="CHEBI:16235"/>
        <dbReference type="ChEBI" id="CHEBI:58703"/>
        <dbReference type="ChEBI" id="CHEBI:74269"/>
        <dbReference type="ChEBI" id="CHEBI:82833"/>
        <dbReference type="EC" id="2.4.2.29"/>
    </reaction>
</comment>
<dbReference type="EC" id="2.4.2.29" evidence="4"/>
<evidence type="ECO:0000256" key="1">
    <source>
        <dbReference type="ARBA" id="ARBA00022676"/>
    </source>
</evidence>
<name>B8JCB7_ANAD2</name>
<evidence type="ECO:0000256" key="5">
    <source>
        <dbReference type="SAM" id="MobiDB-lite"/>
    </source>
</evidence>
<comment type="function">
    <text evidence="4">Catalyzes the base-exchange of a guanine (G) residue with the queuine precursor 7-aminomethyl-7-deazaguanine (PreQ1) at position 34 (anticodon wobble position) in tRNAs with GU(N) anticodons (tRNA-Asp, -Asn, -His and -Tyr). Catalysis occurs through a double-displacement mechanism. The nucleophile active site attacks the C1' of nucleotide 34 to detach the guanine base from the RNA, forming a covalent enzyme-RNA intermediate. The proton acceptor active site deprotonates the incoming PreQ1, allowing a nucleophilic attack on the C1' of the ribose to form the product. After dissociation, two additional enzymatic reactions on the tRNA convert PreQ1 to queuine (Q), resulting in the hypermodified nucleoside queuosine (7-(((4,5-cis-dihydroxy-2-cyclopenten-1-yl)amino)methyl)-7-deazaguanosine).</text>
</comment>
<keyword evidence="9" id="KW-1185">Reference proteome</keyword>